<reference evidence="2" key="1">
    <citation type="submission" date="2022-05" db="EMBL/GenBank/DDBJ databases">
        <authorList>
            <person name="Pankratov T."/>
        </authorList>
    </citation>
    <scope>NUCLEOTIDE SEQUENCE</scope>
    <source>
        <strain evidence="2">BP6-180914</strain>
    </source>
</reference>
<feature type="region of interest" description="Disordered" evidence="1">
    <location>
        <begin position="1"/>
        <end position="29"/>
    </location>
</feature>
<keyword evidence="3" id="KW-1185">Reference proteome</keyword>
<dbReference type="Proteomes" id="UP001165667">
    <property type="component" value="Unassembled WGS sequence"/>
</dbReference>
<dbReference type="AlphaFoldDB" id="A0AA42CLZ1"/>
<accession>A0AA42CLZ1</accession>
<sequence length="113" mass="12177">MTKPTGRAPGRPKGAINRASKEQRERAAASGMLPHEFLLSVTRGEAIGGYVPSFAERLEAAKAAAPFYAPKLSAVESTFVSKPIEQMTDDELTALIEMHAAEDLARIRPGKLQ</sequence>
<protein>
    <submittedName>
        <fullName evidence="2">Uncharacterized protein</fullName>
    </submittedName>
</protein>
<evidence type="ECO:0000313" key="2">
    <source>
        <dbReference type="EMBL" id="MCW6510966.1"/>
    </source>
</evidence>
<evidence type="ECO:0000256" key="1">
    <source>
        <dbReference type="SAM" id="MobiDB-lite"/>
    </source>
</evidence>
<organism evidence="2 3">
    <name type="scientific">Lichenifustis flavocetrariae</name>
    <dbReference type="NCBI Taxonomy" id="2949735"/>
    <lineage>
        <taxon>Bacteria</taxon>
        <taxon>Pseudomonadati</taxon>
        <taxon>Pseudomonadota</taxon>
        <taxon>Alphaproteobacteria</taxon>
        <taxon>Hyphomicrobiales</taxon>
        <taxon>Lichenihabitantaceae</taxon>
        <taxon>Lichenifustis</taxon>
    </lineage>
</organism>
<dbReference type="EMBL" id="JAMOIM010000019">
    <property type="protein sequence ID" value="MCW6510966.1"/>
    <property type="molecule type" value="Genomic_DNA"/>
</dbReference>
<comment type="caution">
    <text evidence="2">The sequence shown here is derived from an EMBL/GenBank/DDBJ whole genome shotgun (WGS) entry which is preliminary data.</text>
</comment>
<proteinExistence type="predicted"/>
<gene>
    <name evidence="2" type="ORF">M8523_23455</name>
</gene>
<dbReference type="RefSeq" id="WP_282587334.1">
    <property type="nucleotide sequence ID" value="NZ_JAMOIM010000019.1"/>
</dbReference>
<evidence type="ECO:0000313" key="3">
    <source>
        <dbReference type="Proteomes" id="UP001165667"/>
    </source>
</evidence>
<name>A0AA42CLZ1_9HYPH</name>